<comment type="caution">
    <text evidence="1">The sequence shown here is derived from an EMBL/GenBank/DDBJ whole genome shotgun (WGS) entry which is preliminary data.</text>
</comment>
<proteinExistence type="predicted"/>
<organism evidence="1">
    <name type="scientific">marine sediment metagenome</name>
    <dbReference type="NCBI Taxonomy" id="412755"/>
    <lineage>
        <taxon>unclassified sequences</taxon>
        <taxon>metagenomes</taxon>
        <taxon>ecological metagenomes</taxon>
    </lineage>
</organism>
<reference evidence="1" key="1">
    <citation type="journal article" date="2014" name="Front. Microbiol.">
        <title>High frequency of phylogenetically diverse reductive dehalogenase-homologous genes in deep subseafloor sedimentary metagenomes.</title>
        <authorList>
            <person name="Kawai M."/>
            <person name="Futagami T."/>
            <person name="Toyoda A."/>
            <person name="Takaki Y."/>
            <person name="Nishi S."/>
            <person name="Hori S."/>
            <person name="Arai W."/>
            <person name="Tsubouchi T."/>
            <person name="Morono Y."/>
            <person name="Uchiyama I."/>
            <person name="Ito T."/>
            <person name="Fujiyama A."/>
            <person name="Inagaki F."/>
            <person name="Takami H."/>
        </authorList>
    </citation>
    <scope>NUCLEOTIDE SEQUENCE</scope>
    <source>
        <strain evidence="1">Expedition CK06-06</strain>
    </source>
</reference>
<protein>
    <submittedName>
        <fullName evidence="1">Uncharacterized protein</fullName>
    </submittedName>
</protein>
<accession>X1BGS8</accession>
<feature type="non-terminal residue" evidence="1">
    <location>
        <position position="44"/>
    </location>
</feature>
<evidence type="ECO:0000313" key="1">
    <source>
        <dbReference type="EMBL" id="GAG94220.1"/>
    </source>
</evidence>
<dbReference type="AlphaFoldDB" id="X1BGS8"/>
<sequence length="44" mass="4773">MATFGQTNILTGFTNIEDKVCGRKATCPSSGVAESIYVYIGDQW</sequence>
<gene>
    <name evidence="1" type="ORF">S01H4_42855</name>
</gene>
<dbReference type="EMBL" id="BART01023579">
    <property type="protein sequence ID" value="GAG94220.1"/>
    <property type="molecule type" value="Genomic_DNA"/>
</dbReference>
<name>X1BGS8_9ZZZZ</name>